<keyword evidence="1" id="KW-1133">Transmembrane helix</keyword>
<keyword evidence="3" id="KW-1185">Reference proteome</keyword>
<sequence>MVWDLLETLGNLLDVVNLFSSNSSSRGLHYNDKPAKKKKSKYYTEKVSGCFIAAAGILLFFVFKDPLPAENYTQTLLVSSLIGTAVSGLLFFLLYVLNLYYFKNFFKLLLFSGSVILFFISLVGCVYFRSGLFV</sequence>
<feature type="transmembrane region" description="Helical" evidence="1">
    <location>
        <begin position="108"/>
        <end position="129"/>
    </location>
</feature>
<keyword evidence="1" id="KW-0812">Transmembrane</keyword>
<evidence type="ECO:0000256" key="1">
    <source>
        <dbReference type="SAM" id="Phobius"/>
    </source>
</evidence>
<keyword evidence="1" id="KW-0472">Membrane</keyword>
<organism evidence="2 3">
    <name type="scientific">Chryseobacterium vrystaatense</name>
    <dbReference type="NCBI Taxonomy" id="307480"/>
    <lineage>
        <taxon>Bacteria</taxon>
        <taxon>Pseudomonadati</taxon>
        <taxon>Bacteroidota</taxon>
        <taxon>Flavobacteriia</taxon>
        <taxon>Flavobacteriales</taxon>
        <taxon>Weeksellaceae</taxon>
        <taxon>Chryseobacterium group</taxon>
        <taxon>Chryseobacterium</taxon>
    </lineage>
</organism>
<accession>A0ABR4UMT4</accession>
<protein>
    <submittedName>
        <fullName evidence="2">Branched-chain amino acid ABC transporter substrate-binding protein</fullName>
    </submittedName>
</protein>
<dbReference type="RefSeq" id="WP_034742989.1">
    <property type="nucleotide sequence ID" value="NZ_JPRI01000003.1"/>
</dbReference>
<reference evidence="2 3" key="1">
    <citation type="submission" date="2014-07" db="EMBL/GenBank/DDBJ databases">
        <title>Genome of Chryseobacterium vrystaatense LMG 22846.</title>
        <authorList>
            <person name="Pipes S.E."/>
            <person name="Stropko S.J."/>
            <person name="Newman J.D."/>
        </authorList>
    </citation>
    <scope>NUCLEOTIDE SEQUENCE [LARGE SCALE GENOMIC DNA]</scope>
    <source>
        <strain evidence="2 3">LMG 22846</strain>
    </source>
</reference>
<proteinExistence type="predicted"/>
<feature type="transmembrane region" description="Helical" evidence="1">
    <location>
        <begin position="43"/>
        <end position="63"/>
    </location>
</feature>
<comment type="caution">
    <text evidence="2">The sequence shown here is derived from an EMBL/GenBank/DDBJ whole genome shotgun (WGS) entry which is preliminary data.</text>
</comment>
<name>A0ABR4UMT4_9FLAO</name>
<evidence type="ECO:0000313" key="2">
    <source>
        <dbReference type="EMBL" id="KFF26179.1"/>
    </source>
</evidence>
<dbReference type="EMBL" id="JPRI01000003">
    <property type="protein sequence ID" value="KFF26179.1"/>
    <property type="molecule type" value="Genomic_DNA"/>
</dbReference>
<dbReference type="Proteomes" id="UP000028719">
    <property type="component" value="Unassembled WGS sequence"/>
</dbReference>
<feature type="transmembrane region" description="Helical" evidence="1">
    <location>
        <begin position="75"/>
        <end position="96"/>
    </location>
</feature>
<evidence type="ECO:0000313" key="3">
    <source>
        <dbReference type="Proteomes" id="UP000028719"/>
    </source>
</evidence>
<gene>
    <name evidence="2" type="ORF">IW16_09890</name>
</gene>